<dbReference type="InterPro" id="IPR035923">
    <property type="entry name" value="TT1751-like_sf"/>
</dbReference>
<keyword evidence="1" id="KW-0732">Signal</keyword>
<protein>
    <recommendedName>
        <fullName evidence="2">DUF302 domain-containing protein</fullName>
    </recommendedName>
</protein>
<keyword evidence="4" id="KW-1185">Reference proteome</keyword>
<dbReference type="EMBL" id="AEWV01000024">
    <property type="protein sequence ID" value="EGC17014.1"/>
    <property type="molecule type" value="Genomic_DNA"/>
</dbReference>
<sequence>MNPIKSLLCAALLAACIPAHAHETHPRTAVTTAPTHTVESRYSFAQTVQRLHAAITERGMTVFAVIDHQAAAQKDGLSMQPATVIVFGTPKAGTPLMVKDPAFALQLPLRVLVTETDGKVQVVYPSTRALIQNSRIDYADVENTLAKAETLIRNTVTQ</sequence>
<dbReference type="PROSITE" id="PS51257">
    <property type="entry name" value="PROKAR_LIPOPROTEIN"/>
    <property type="match status" value="1"/>
</dbReference>
<organism evidence="3 4">
    <name type="scientific">Kingella denitrificans ATCC 33394</name>
    <dbReference type="NCBI Taxonomy" id="888741"/>
    <lineage>
        <taxon>Bacteria</taxon>
        <taxon>Pseudomonadati</taxon>
        <taxon>Pseudomonadota</taxon>
        <taxon>Betaproteobacteria</taxon>
        <taxon>Neisseriales</taxon>
        <taxon>Neisseriaceae</taxon>
        <taxon>Kingella</taxon>
    </lineage>
</organism>
<name>F0F093_9NEIS</name>
<dbReference type="InterPro" id="IPR005180">
    <property type="entry name" value="DUF302"/>
</dbReference>
<comment type="caution">
    <text evidence="3">The sequence shown here is derived from an EMBL/GenBank/DDBJ whole genome shotgun (WGS) entry which is preliminary data.</text>
</comment>
<dbReference type="Gene3D" id="3.30.310.70">
    <property type="entry name" value="TT1751-like domain"/>
    <property type="match status" value="1"/>
</dbReference>
<dbReference type="Pfam" id="PF03625">
    <property type="entry name" value="DUF302"/>
    <property type="match status" value="1"/>
</dbReference>
<evidence type="ECO:0000256" key="1">
    <source>
        <dbReference type="SAM" id="SignalP"/>
    </source>
</evidence>
<evidence type="ECO:0000259" key="2">
    <source>
        <dbReference type="Pfam" id="PF03625"/>
    </source>
</evidence>
<feature type="signal peptide" evidence="1">
    <location>
        <begin position="1"/>
        <end position="21"/>
    </location>
</feature>
<evidence type="ECO:0000313" key="4">
    <source>
        <dbReference type="Proteomes" id="UP000004088"/>
    </source>
</evidence>
<dbReference type="Proteomes" id="UP000004088">
    <property type="component" value="Unassembled WGS sequence"/>
</dbReference>
<dbReference type="HOGENOM" id="CLU_116237_0_0_4"/>
<feature type="chain" id="PRO_5003247602" description="DUF302 domain-containing protein" evidence="1">
    <location>
        <begin position="22"/>
        <end position="158"/>
    </location>
</feature>
<proteinExistence type="predicted"/>
<dbReference type="PANTHER" id="PTHR38342:SF2">
    <property type="entry name" value="INNER MEMBRANE OR EXPORTED"/>
    <property type="match status" value="1"/>
</dbReference>
<dbReference type="STRING" id="888741.HMPREF9098_1527"/>
<dbReference type="RefSeq" id="WP_003783232.1">
    <property type="nucleotide sequence ID" value="NZ_GL870929.1"/>
</dbReference>
<dbReference type="AlphaFoldDB" id="F0F093"/>
<gene>
    <name evidence="3" type="ORF">HMPREF9098_1527</name>
</gene>
<feature type="domain" description="DUF302" evidence="2">
    <location>
        <begin position="66"/>
        <end position="124"/>
    </location>
</feature>
<dbReference type="CDD" id="cd14797">
    <property type="entry name" value="DUF302"/>
    <property type="match status" value="1"/>
</dbReference>
<dbReference type="PANTHER" id="PTHR38342">
    <property type="entry name" value="SLR5037 PROTEIN"/>
    <property type="match status" value="1"/>
</dbReference>
<reference evidence="3 4" key="1">
    <citation type="submission" date="2011-01" db="EMBL/GenBank/DDBJ databases">
        <authorList>
            <person name="Muzny D."/>
            <person name="Qin X."/>
            <person name="Deng J."/>
            <person name="Jiang H."/>
            <person name="Liu Y."/>
            <person name="Qu J."/>
            <person name="Song X.-Z."/>
            <person name="Zhang L."/>
            <person name="Thornton R."/>
            <person name="Coyle M."/>
            <person name="Francisco L."/>
            <person name="Jackson L."/>
            <person name="Javaid M."/>
            <person name="Korchina V."/>
            <person name="Kovar C."/>
            <person name="Mata R."/>
            <person name="Mathew T."/>
            <person name="Ngo R."/>
            <person name="Nguyen L."/>
            <person name="Nguyen N."/>
            <person name="Okwuonu G."/>
            <person name="Ongeri F."/>
            <person name="Pham C."/>
            <person name="Simmons D."/>
            <person name="Wilczek-Boney K."/>
            <person name="Hale W."/>
            <person name="Jakkamsetti A."/>
            <person name="Pham P."/>
            <person name="Ruth R."/>
            <person name="San Lucas F."/>
            <person name="Warren J."/>
            <person name="Zhang J."/>
            <person name="Zhao Z."/>
            <person name="Zhou C."/>
            <person name="Zhu D."/>
            <person name="Lee S."/>
            <person name="Bess C."/>
            <person name="Blankenburg K."/>
            <person name="Forbes L."/>
            <person name="Fu Q."/>
            <person name="Gubbala S."/>
            <person name="Hirani K."/>
            <person name="Jayaseelan J.C."/>
            <person name="Lara F."/>
            <person name="Munidasa M."/>
            <person name="Palculict T."/>
            <person name="Patil S."/>
            <person name="Pu L.-L."/>
            <person name="Saada N."/>
            <person name="Tang L."/>
            <person name="Weissenberger G."/>
            <person name="Zhu Y."/>
            <person name="Hemphill L."/>
            <person name="Shang Y."/>
            <person name="Youmans B."/>
            <person name="Ayvaz T."/>
            <person name="Ross M."/>
            <person name="Santibanez J."/>
            <person name="Aqrawi P."/>
            <person name="Gross S."/>
            <person name="Joshi V."/>
            <person name="Fowler G."/>
            <person name="Nazareth L."/>
            <person name="Reid J."/>
            <person name="Worley K."/>
            <person name="Petrosino J."/>
            <person name="Highlander S."/>
            <person name="Gibbs R."/>
        </authorList>
    </citation>
    <scope>NUCLEOTIDE SEQUENCE [LARGE SCALE GENOMIC DNA]</scope>
    <source>
        <strain evidence="3 4">ATCC 33394</strain>
    </source>
</reference>
<evidence type="ECO:0000313" key="3">
    <source>
        <dbReference type="EMBL" id="EGC17014.1"/>
    </source>
</evidence>
<dbReference type="SUPFAM" id="SSF103247">
    <property type="entry name" value="TT1751-like"/>
    <property type="match status" value="1"/>
</dbReference>
<accession>F0F093</accession>